<dbReference type="Proteomes" id="UP000008672">
    <property type="component" value="Unassembled WGS sequence"/>
</dbReference>
<evidence type="ECO:0000259" key="2">
    <source>
        <dbReference type="PROSITE" id="PS50189"/>
    </source>
</evidence>
<dbReference type="GeneTree" id="ENSGT00390000002361"/>
<keyword evidence="1" id="KW-1015">Disulfide bond</keyword>
<evidence type="ECO:0000313" key="3">
    <source>
        <dbReference type="Ensembl" id="ENSLACP00000016204.1"/>
    </source>
</evidence>
<organism evidence="3 4">
    <name type="scientific">Latimeria chalumnae</name>
    <name type="common">Coelacanth</name>
    <dbReference type="NCBI Taxonomy" id="7897"/>
    <lineage>
        <taxon>Eukaryota</taxon>
        <taxon>Metazoa</taxon>
        <taxon>Chordata</taxon>
        <taxon>Craniata</taxon>
        <taxon>Vertebrata</taxon>
        <taxon>Euteleostomi</taxon>
        <taxon>Coelacanthiformes</taxon>
        <taxon>Coelacanthidae</taxon>
        <taxon>Latimeria</taxon>
    </lineage>
</organism>
<dbReference type="HOGENOM" id="CLU_1753797_0_0_1"/>
<name>H3B2T3_LATCH</name>
<reference evidence="3" key="3">
    <citation type="submission" date="2025-09" db="UniProtKB">
        <authorList>
            <consortium name="Ensembl"/>
        </authorList>
    </citation>
    <scope>IDENTIFICATION</scope>
</reference>
<dbReference type="Bgee" id="ENSLACG00000014275">
    <property type="expression patterns" value="Expressed in muscle tissue and 1 other cell type or tissue"/>
</dbReference>
<dbReference type="EMBL" id="AFYH01051023">
    <property type="status" value="NOT_ANNOTATED_CDS"/>
    <property type="molecule type" value="Genomic_DNA"/>
</dbReference>
<sequence>MCLLECRKEKDEREYYCFSEFAINGIVYDVEIIGKGVRLITLLMNGDGFYKLSRLYITPDGFFLKIKVLVVDTLSCTRSCPDFKPGNRYIMMGQIYHKRERLPQTVLELVAGKMKPGDGLLRSSDYVKRFNRKRDQKMKAAAQRKCK</sequence>
<dbReference type="InParanoid" id="H3B2T3"/>
<dbReference type="eggNOG" id="ENOG502RZCW">
    <property type="taxonomic scope" value="Eukaryota"/>
</dbReference>
<dbReference type="SUPFAM" id="SSF50242">
    <property type="entry name" value="TIMP-like"/>
    <property type="match status" value="1"/>
</dbReference>
<dbReference type="EMBL" id="AFYH01051022">
    <property type="status" value="NOT_ANNOTATED_CDS"/>
    <property type="molecule type" value="Genomic_DNA"/>
</dbReference>
<dbReference type="PANTHER" id="PTHR35967:SF1">
    <property type="entry name" value="UPF0450 PROTEIN C17ORF58"/>
    <property type="match status" value="1"/>
</dbReference>
<dbReference type="Ensembl" id="ENSLACT00000016316.1">
    <property type="protein sequence ID" value="ENSLACP00000016204.1"/>
    <property type="gene ID" value="ENSLACG00000014275.1"/>
</dbReference>
<evidence type="ECO:0000313" key="4">
    <source>
        <dbReference type="Proteomes" id="UP000008672"/>
    </source>
</evidence>
<dbReference type="PROSITE" id="PS50189">
    <property type="entry name" value="NTR"/>
    <property type="match status" value="1"/>
</dbReference>
<dbReference type="AlphaFoldDB" id="H3B2T3"/>
<reference evidence="4" key="1">
    <citation type="submission" date="2011-08" db="EMBL/GenBank/DDBJ databases">
        <title>The draft genome of Latimeria chalumnae.</title>
        <authorList>
            <person name="Di Palma F."/>
            <person name="Alfoldi J."/>
            <person name="Johnson J."/>
            <person name="Berlin A."/>
            <person name="Gnerre S."/>
            <person name="Jaffe D."/>
            <person name="MacCallum I."/>
            <person name="Young S."/>
            <person name="Walker B.J."/>
            <person name="Lander E."/>
            <person name="Lindblad-Toh K."/>
        </authorList>
    </citation>
    <scope>NUCLEOTIDE SEQUENCE [LARGE SCALE GENOMIC DNA]</scope>
    <source>
        <strain evidence="4">Wild caught</strain>
    </source>
</reference>
<accession>H3B2T3</accession>
<keyword evidence="4" id="KW-1185">Reference proteome</keyword>
<proteinExistence type="predicted"/>
<dbReference type="Gene3D" id="2.40.50.120">
    <property type="match status" value="1"/>
</dbReference>
<dbReference type="OMA" id="AVHTQCT"/>
<reference evidence="3" key="2">
    <citation type="submission" date="2025-08" db="UniProtKB">
        <authorList>
            <consortium name="Ensembl"/>
        </authorList>
    </citation>
    <scope>IDENTIFICATION</scope>
</reference>
<dbReference type="InterPro" id="IPR008993">
    <property type="entry name" value="TIMP-like_OB-fold"/>
</dbReference>
<evidence type="ECO:0000256" key="1">
    <source>
        <dbReference type="ARBA" id="ARBA00023157"/>
    </source>
</evidence>
<dbReference type="PANTHER" id="PTHR35967">
    <property type="entry name" value="UPF0450 PROTEIN C17ORF58"/>
    <property type="match status" value="1"/>
</dbReference>
<protein>
    <recommendedName>
        <fullName evidence="2">NTR domain-containing protein</fullName>
    </recommendedName>
</protein>
<dbReference type="InterPro" id="IPR001134">
    <property type="entry name" value="Netrin_domain"/>
</dbReference>
<feature type="domain" description="NTR" evidence="2">
    <location>
        <begin position="2"/>
        <end position="146"/>
    </location>
</feature>